<evidence type="ECO:0000313" key="2">
    <source>
        <dbReference type="Proteomes" id="UP000267469"/>
    </source>
</evidence>
<dbReference type="InterPro" id="IPR011042">
    <property type="entry name" value="6-blade_b-propeller_TolB-like"/>
</dbReference>
<dbReference type="SUPFAM" id="SSF63829">
    <property type="entry name" value="Calcium-dependent phosphotriesterase"/>
    <property type="match status" value="1"/>
</dbReference>
<keyword evidence="2" id="KW-1185">Reference proteome</keyword>
<sequence>MRIPTQKTWGQRFLGRLSAQLFMECHTTAAGVAQDGTIYLGDDQRDLIWKVDPMGEPEIWIGGRDHYEDEPRFDRPTVLGPDSEGNCYAEDRDGRIRRISPKGAATTLPAPLWPEDVHGCRTTDIVLRFRYVEWAFLEGQIYILDLGKEEHTYLSFGEYEKVPVLQKIVLK</sequence>
<proteinExistence type="predicted"/>
<organism evidence="1 2">
    <name type="scientific">Sinomicrobium pectinilyticum</name>
    <dbReference type="NCBI Taxonomy" id="1084421"/>
    <lineage>
        <taxon>Bacteria</taxon>
        <taxon>Pseudomonadati</taxon>
        <taxon>Bacteroidota</taxon>
        <taxon>Flavobacteriia</taxon>
        <taxon>Flavobacteriales</taxon>
        <taxon>Flavobacteriaceae</taxon>
        <taxon>Sinomicrobium</taxon>
    </lineage>
</organism>
<reference evidence="1 2" key="1">
    <citation type="submission" date="2018-10" db="EMBL/GenBank/DDBJ databases">
        <title>Sinomicrobium pectinilyticum sp. nov., a pectinase-producing bacterium isolated from alkaline and saline soil, and emended description of the genus Sinomicrobium.</title>
        <authorList>
            <person name="Cheng B."/>
            <person name="Li C."/>
            <person name="Lai Q."/>
            <person name="Du M."/>
            <person name="Shao Z."/>
            <person name="Xu P."/>
            <person name="Yang C."/>
        </authorList>
    </citation>
    <scope>NUCLEOTIDE SEQUENCE [LARGE SCALE GENOMIC DNA]</scope>
    <source>
        <strain evidence="1 2">5DNS001</strain>
    </source>
</reference>
<dbReference type="Proteomes" id="UP000267469">
    <property type="component" value="Unassembled WGS sequence"/>
</dbReference>
<evidence type="ECO:0000313" key="1">
    <source>
        <dbReference type="EMBL" id="RNL86265.1"/>
    </source>
</evidence>
<name>A0A3N0EEI4_SINP1</name>
<dbReference type="RefSeq" id="WP_123216171.1">
    <property type="nucleotide sequence ID" value="NZ_RJTM01000084.1"/>
</dbReference>
<dbReference type="Gene3D" id="2.120.10.30">
    <property type="entry name" value="TolB, C-terminal domain"/>
    <property type="match status" value="1"/>
</dbReference>
<comment type="caution">
    <text evidence="1">The sequence shown here is derived from an EMBL/GenBank/DDBJ whole genome shotgun (WGS) entry which is preliminary data.</text>
</comment>
<accession>A0A3N0EEI4</accession>
<protein>
    <submittedName>
        <fullName evidence="1">Uncharacterized protein</fullName>
    </submittedName>
</protein>
<gene>
    <name evidence="1" type="ORF">ED312_11535</name>
</gene>
<dbReference type="EMBL" id="RJTM01000084">
    <property type="protein sequence ID" value="RNL86265.1"/>
    <property type="molecule type" value="Genomic_DNA"/>
</dbReference>
<dbReference type="AlphaFoldDB" id="A0A3N0EEI4"/>
<dbReference type="OrthoDB" id="791543at2"/>